<dbReference type="CDD" id="cd00198">
    <property type="entry name" value="vWFA"/>
    <property type="match status" value="1"/>
</dbReference>
<feature type="compositionally biased region" description="Gly residues" evidence="1">
    <location>
        <begin position="876"/>
        <end position="885"/>
    </location>
</feature>
<feature type="domain" description="VWFA" evidence="4">
    <location>
        <begin position="105"/>
        <end position="320"/>
    </location>
</feature>
<feature type="region of interest" description="Disordered" evidence="1">
    <location>
        <begin position="24"/>
        <end position="82"/>
    </location>
</feature>
<proteinExistence type="predicted"/>
<feature type="compositionally biased region" description="Low complexity" evidence="1">
    <location>
        <begin position="968"/>
        <end position="983"/>
    </location>
</feature>
<sequence>MKKFTRALALSAAAMLAGFGGSLGAVAQEAPPAPDAPAPDAPAPEAPAPEGHPEEHGDDQGAHADEAPAPQEHREGIGSESKLSEISQKNLSDFGSCIASEKSADLLFVLDQSASLVGYEGSTPTDADFFRVDATGDIIKQLANLGEDNGADINVKLSGFGSEYYSDPAEYGSWTNVSGKAEALDGELEKFRHKDRVSDLETNYGAAYSGALKEFASHQGSNCRAIVFFTDGKYYTDAEANDLQGAQDKLCEVNSSVTAFRNSTIRLFNVGLVPAAEAQDQIRQLTRMAEGDDCGQGAPNGAFFDAGEDPAALFAAFRNLIPTSGGVTKDGNLKDQFDFVLDNSVSPVRLSAVPKNSVEEGKLTPTLTGPNGEVVELNADTTHVAGAKVSVTENNKLPGMVDVSMEKDGDDWAGAWTFGYKVAEGAEGEYLASVVMVPGLNLNLTREDGSKAAGGINSDQVIKGQLVDGKGEPRTLEGEGTVHAEFVPEDGSPVTLVDNAPITDGQPVDIPLEHVENAASGHLVTRVDITTKGTEDRPGSKLDPINAEAPLTITPVNMPTVGSAQTITMTEKEITVDVPVTGPGKVWVADQTVDSASGMLPSGVPSIAVSSQNNSEDSALELSKDEKATIPVTLSVENIADGPLRVEPVINLQSAEDNQQMELPLTLQGSMSAPLSKSAFGLAFVLAVLLALLIPLAILYFMKWFSGRIPAKPRMFVKTIPVKRDGANLVRTDNGRPFSVSKDEFQGAVPVEASARAAQLGRNEAKVKMGLSPFTAAHVEIQRDGTISGKGKKSGYRAVLPLAIQNEWFFVGNEKDRDSGEIVMTVDTLAQAHHYDELSKEISRQALPLFDQVEFPAEKQQTPPPTGQQPPQQPGGQPGPSGPQGGPQPGPQGAPFRGGQQNAPQHGGFGSSQPSGPSRENHPGQPKQPGQTGQPGFGAGSGFGGGSGFGQPQRPSQPDQPGRPSSSGFGQPGQQRPNNPGTPGNNGGFPPNPGFGSQS</sequence>
<dbReference type="RefSeq" id="WP_042528876.1">
    <property type="nucleotide sequence ID" value="NZ_CP010827.1"/>
</dbReference>
<dbReference type="Gene3D" id="3.40.50.410">
    <property type="entry name" value="von Willebrand factor, type A domain"/>
    <property type="match status" value="1"/>
</dbReference>
<dbReference type="EMBL" id="CP010827">
    <property type="protein sequence ID" value="AJI77740.1"/>
    <property type="molecule type" value="Genomic_DNA"/>
</dbReference>
<feature type="compositionally biased region" description="Gly residues" evidence="1">
    <location>
        <begin position="933"/>
        <end position="949"/>
    </location>
</feature>
<evidence type="ECO:0000313" key="6">
    <source>
        <dbReference type="Proteomes" id="UP000031890"/>
    </source>
</evidence>
<dbReference type="SUPFAM" id="SSF53300">
    <property type="entry name" value="vWA-like"/>
    <property type="match status" value="1"/>
</dbReference>
<feature type="chain" id="PRO_5002120430" evidence="3">
    <location>
        <begin position="28"/>
        <end position="999"/>
    </location>
</feature>
<dbReference type="Proteomes" id="UP000031890">
    <property type="component" value="Chromosome"/>
</dbReference>
<accession>A0A0B6EZX4</accession>
<dbReference type="KEGG" id="csx:CSING_00875"/>
<feature type="compositionally biased region" description="Low complexity" evidence="1">
    <location>
        <begin position="893"/>
        <end position="932"/>
    </location>
</feature>
<feature type="signal peptide" evidence="3">
    <location>
        <begin position="1"/>
        <end position="27"/>
    </location>
</feature>
<dbReference type="HOGENOM" id="CLU_011847_0_0_11"/>
<dbReference type="STRING" id="161899.CSING_00875"/>
<reference evidence="5 6" key="1">
    <citation type="journal article" date="2015" name="Genome Announc.">
        <title>Complete Genome Sequence and Annotation of Corynebacterium singulare DSM 44357, Isolated from a Human Semen Specimen.</title>
        <authorList>
            <person name="Merten M."/>
            <person name="Brinkrolf K."/>
            <person name="Albersmeier A."/>
            <person name="Kutter Y."/>
            <person name="Ruckert C."/>
            <person name="Tauch A."/>
        </authorList>
    </citation>
    <scope>NUCLEOTIDE SEQUENCE [LARGE SCALE GENOMIC DNA]</scope>
    <source>
        <strain evidence="5">IBS B52218</strain>
    </source>
</reference>
<evidence type="ECO:0000256" key="1">
    <source>
        <dbReference type="SAM" id="MobiDB-lite"/>
    </source>
</evidence>
<evidence type="ECO:0000256" key="3">
    <source>
        <dbReference type="SAM" id="SignalP"/>
    </source>
</evidence>
<keyword evidence="3" id="KW-0732">Signal</keyword>
<dbReference type="InterPro" id="IPR036465">
    <property type="entry name" value="vWFA_dom_sf"/>
</dbReference>
<protein>
    <submittedName>
        <fullName evidence="5">von Willebrand factor type A domain</fullName>
    </submittedName>
</protein>
<feature type="region of interest" description="Disordered" evidence="1">
    <location>
        <begin position="857"/>
        <end position="999"/>
    </location>
</feature>
<dbReference type="OrthoDB" id="4424690at2"/>
<dbReference type="InterPro" id="IPR002035">
    <property type="entry name" value="VWF_A"/>
</dbReference>
<feature type="compositionally biased region" description="Basic and acidic residues" evidence="1">
    <location>
        <begin position="51"/>
        <end position="77"/>
    </location>
</feature>
<dbReference type="PROSITE" id="PS50234">
    <property type="entry name" value="VWFA"/>
    <property type="match status" value="1"/>
</dbReference>
<feature type="compositionally biased region" description="Pro residues" evidence="1">
    <location>
        <begin position="862"/>
        <end position="873"/>
    </location>
</feature>
<gene>
    <name evidence="5" type="ORF">CSING_00875</name>
</gene>
<evidence type="ECO:0000313" key="5">
    <source>
        <dbReference type="EMBL" id="AJI77740.1"/>
    </source>
</evidence>
<keyword evidence="2" id="KW-0472">Membrane</keyword>
<keyword evidence="2" id="KW-1133">Transmembrane helix</keyword>
<feature type="transmembrane region" description="Helical" evidence="2">
    <location>
        <begin position="679"/>
        <end position="702"/>
    </location>
</feature>
<dbReference type="AlphaFoldDB" id="A0A0B6EZX4"/>
<keyword evidence="2" id="KW-0812">Transmembrane</keyword>
<evidence type="ECO:0000256" key="2">
    <source>
        <dbReference type="SAM" id="Phobius"/>
    </source>
</evidence>
<name>A0A0B6EZX4_9CORY</name>
<organism evidence="5 6">
    <name type="scientific">Corynebacterium singulare</name>
    <dbReference type="NCBI Taxonomy" id="161899"/>
    <lineage>
        <taxon>Bacteria</taxon>
        <taxon>Bacillati</taxon>
        <taxon>Actinomycetota</taxon>
        <taxon>Actinomycetes</taxon>
        <taxon>Mycobacteriales</taxon>
        <taxon>Corynebacteriaceae</taxon>
        <taxon>Corynebacterium</taxon>
    </lineage>
</organism>
<feature type="compositionally biased region" description="Pro residues" evidence="1">
    <location>
        <begin position="31"/>
        <end position="47"/>
    </location>
</feature>
<evidence type="ECO:0000259" key="4">
    <source>
        <dbReference type="PROSITE" id="PS50234"/>
    </source>
</evidence>